<dbReference type="Proteomes" id="UP000660729">
    <property type="component" value="Unassembled WGS sequence"/>
</dbReference>
<reference evidence="1" key="1">
    <citation type="submission" date="2020-04" db="EMBL/GenBank/DDBJ databases">
        <title>Draft genome resource of the tomato pathogen Pseudocercospora fuligena.</title>
        <authorList>
            <person name="Zaccaron A."/>
        </authorList>
    </citation>
    <scope>NUCLEOTIDE SEQUENCE</scope>
    <source>
        <strain evidence="1">PF001</strain>
    </source>
</reference>
<name>A0A8H6RJK8_9PEZI</name>
<comment type="caution">
    <text evidence="1">The sequence shown here is derived from an EMBL/GenBank/DDBJ whole genome shotgun (WGS) entry which is preliminary data.</text>
</comment>
<evidence type="ECO:0000313" key="2">
    <source>
        <dbReference type="Proteomes" id="UP000660729"/>
    </source>
</evidence>
<dbReference type="AlphaFoldDB" id="A0A8H6RJK8"/>
<sequence>MQRAALMENEDPNNAENTGDVPLFSEKHVSISCLTMLLCIQIPRPHRAVESDVRLMNYGCGVTQCYIEFTWQRGSVAIVVGPLSQALSKLTSLNKKGRAEKSLMLIDAASLSTYCCDYVGESDTGSIVSVIPSLPAFPLRRSCRVHSTPQASSLTTASAVSRPILADRSQSRGRRLERTLRHLHVVQKALILGHNKTKDSRFDAFCKVLVLWRNPWPLSGKPHFADR</sequence>
<dbReference type="EMBL" id="JABCIY010000151">
    <property type="protein sequence ID" value="KAF7192047.1"/>
    <property type="molecule type" value="Genomic_DNA"/>
</dbReference>
<keyword evidence="2" id="KW-1185">Reference proteome</keyword>
<accession>A0A8H6RJK8</accession>
<proteinExistence type="predicted"/>
<evidence type="ECO:0000313" key="1">
    <source>
        <dbReference type="EMBL" id="KAF7192047.1"/>
    </source>
</evidence>
<protein>
    <submittedName>
        <fullName evidence="1">Uncharacterized protein</fullName>
    </submittedName>
</protein>
<organism evidence="1 2">
    <name type="scientific">Pseudocercospora fuligena</name>
    <dbReference type="NCBI Taxonomy" id="685502"/>
    <lineage>
        <taxon>Eukaryota</taxon>
        <taxon>Fungi</taxon>
        <taxon>Dikarya</taxon>
        <taxon>Ascomycota</taxon>
        <taxon>Pezizomycotina</taxon>
        <taxon>Dothideomycetes</taxon>
        <taxon>Dothideomycetidae</taxon>
        <taxon>Mycosphaerellales</taxon>
        <taxon>Mycosphaerellaceae</taxon>
        <taxon>Pseudocercospora</taxon>
    </lineage>
</organism>
<dbReference type="OrthoDB" id="10672302at2759"/>
<gene>
    <name evidence="1" type="ORF">HII31_06692</name>
</gene>